<organism evidence="3 4">
    <name type="scientific">Apiospora phragmitis</name>
    <dbReference type="NCBI Taxonomy" id="2905665"/>
    <lineage>
        <taxon>Eukaryota</taxon>
        <taxon>Fungi</taxon>
        <taxon>Dikarya</taxon>
        <taxon>Ascomycota</taxon>
        <taxon>Pezizomycotina</taxon>
        <taxon>Sordariomycetes</taxon>
        <taxon>Xylariomycetidae</taxon>
        <taxon>Amphisphaeriales</taxon>
        <taxon>Apiosporaceae</taxon>
        <taxon>Apiospora</taxon>
    </lineage>
</organism>
<reference evidence="3 4" key="1">
    <citation type="submission" date="2023-01" db="EMBL/GenBank/DDBJ databases">
        <title>Analysis of 21 Apiospora genomes using comparative genomics revels a genus with tremendous synthesis potential of carbohydrate active enzymes and secondary metabolites.</title>
        <authorList>
            <person name="Sorensen T."/>
        </authorList>
    </citation>
    <scope>NUCLEOTIDE SEQUENCE [LARGE SCALE GENOMIC DNA]</scope>
    <source>
        <strain evidence="3 4">CBS 135458</strain>
    </source>
</reference>
<gene>
    <name evidence="3" type="ORF">PG994_001337</name>
</gene>
<accession>A0ABR1WT91</accession>
<comment type="caution">
    <text evidence="3">The sequence shown here is derived from an EMBL/GenBank/DDBJ whole genome shotgun (WGS) entry which is preliminary data.</text>
</comment>
<evidence type="ECO:0000256" key="2">
    <source>
        <dbReference type="SAM" id="Phobius"/>
    </source>
</evidence>
<dbReference type="RefSeq" id="XP_066720887.1">
    <property type="nucleotide sequence ID" value="XM_066852746.1"/>
</dbReference>
<protein>
    <submittedName>
        <fullName evidence="3">Uncharacterized protein</fullName>
    </submittedName>
</protein>
<feature type="transmembrane region" description="Helical" evidence="2">
    <location>
        <begin position="29"/>
        <end position="51"/>
    </location>
</feature>
<evidence type="ECO:0000313" key="4">
    <source>
        <dbReference type="Proteomes" id="UP001480595"/>
    </source>
</evidence>
<evidence type="ECO:0000256" key="1">
    <source>
        <dbReference type="SAM" id="MobiDB-lite"/>
    </source>
</evidence>
<dbReference type="EMBL" id="JAQQWL010000002">
    <property type="protein sequence ID" value="KAK8086363.1"/>
    <property type="molecule type" value="Genomic_DNA"/>
</dbReference>
<dbReference type="GeneID" id="92085809"/>
<keyword evidence="4" id="KW-1185">Reference proteome</keyword>
<keyword evidence="2" id="KW-0472">Membrane</keyword>
<sequence length="634" mass="71793">MVFLKRAGFYLWLYTDVQNADTVCPAARLLLLVAIGIFALFTLFFTLPSAIPTGPSLSKSIAEHKPSIPKIPKLQEFKDTLSTSLLKPFKPAVHPPLQANSTDGDSSWYSNWNWLRPFSSSVTLDENRSLLPPLKKRTPIYCYYDTTIPREKETKEAESALLLTWRRAWWAQGFKPVILGAGEAMTNPLYDELQRKEVEPKFKTNMMRWLAWENMAGGMLSDYLTLPMGAREEPLLTYLRRGEYPDLTRWEGFGNGLYAGPKSKITDAVTKALRSPAKKDAKDVIDAAPNDAFKIDKSHDGLAYYAPSVIDEEYPKVAEEIRRNRAAGLKSLNLLVNSHLHNTWQDLHPLGISVLKPLPAHTTHMIEPALSLADWLSQCGDTPEPTTCPPNLPKCSPCIASHPMKLSTPARYRNTSGLYHIGTVPHPLTLATLDSLKNDVDVAWVRRTMVRDNWLYELTKEYLGVPLGGRGRILKFKEAVADEYATAHSVWLTAEHETLPHDLDWYFGFSIPINGTDKGTSETPVPGPERRPKKAQSADDGPPPKEDEYKLEPELLKRARDLGKSKVEKDVTVRNAIEAWNLADTEAWKFVRAFLARTRVERLKWEEEESKYAEGAGSDRERKRTAWDRWTERI</sequence>
<keyword evidence="2" id="KW-1133">Transmembrane helix</keyword>
<dbReference type="PANTHER" id="PTHR42055">
    <property type="entry name" value="YALI0E03476P"/>
    <property type="match status" value="1"/>
</dbReference>
<feature type="region of interest" description="Disordered" evidence="1">
    <location>
        <begin position="607"/>
        <end position="634"/>
    </location>
</feature>
<evidence type="ECO:0000313" key="3">
    <source>
        <dbReference type="EMBL" id="KAK8086363.1"/>
    </source>
</evidence>
<proteinExistence type="predicted"/>
<dbReference type="PANTHER" id="PTHR42055:SF1">
    <property type="entry name" value="YALI0E03476P"/>
    <property type="match status" value="1"/>
</dbReference>
<feature type="compositionally biased region" description="Basic and acidic residues" evidence="1">
    <location>
        <begin position="617"/>
        <end position="634"/>
    </location>
</feature>
<dbReference type="Proteomes" id="UP001480595">
    <property type="component" value="Unassembled WGS sequence"/>
</dbReference>
<feature type="region of interest" description="Disordered" evidence="1">
    <location>
        <begin position="517"/>
        <end position="550"/>
    </location>
</feature>
<name>A0ABR1WT91_9PEZI</name>
<keyword evidence="2" id="KW-0812">Transmembrane</keyword>